<evidence type="ECO:0000256" key="3">
    <source>
        <dbReference type="ARBA" id="ARBA00010387"/>
    </source>
</evidence>
<keyword evidence="8" id="KW-1185">Reference proteome</keyword>
<evidence type="ECO:0000256" key="1">
    <source>
        <dbReference type="ARBA" id="ARBA00000441"/>
    </source>
</evidence>
<accession>A0AAV0HBK9</accession>
<evidence type="ECO:0000256" key="4">
    <source>
        <dbReference type="ARBA" id="ARBA00013068"/>
    </source>
</evidence>
<evidence type="ECO:0000313" key="7">
    <source>
        <dbReference type="EMBL" id="CAI0382354.1"/>
    </source>
</evidence>
<gene>
    <name evidence="7" type="ORF">LITE_LOCUS3533</name>
</gene>
<dbReference type="Gene3D" id="3.20.20.70">
    <property type="entry name" value="Aldolase class I"/>
    <property type="match status" value="1"/>
</dbReference>
<dbReference type="AlphaFoldDB" id="A0AAV0HBK9"/>
<keyword evidence="6" id="KW-0456">Lyase</keyword>
<dbReference type="GO" id="GO:0004332">
    <property type="term" value="F:fructose-bisphosphate aldolase activity"/>
    <property type="evidence" value="ECO:0007669"/>
    <property type="project" value="UniProtKB-EC"/>
</dbReference>
<dbReference type="PANTHER" id="PTHR11627">
    <property type="entry name" value="FRUCTOSE-BISPHOSPHATE ALDOLASE"/>
    <property type="match status" value="1"/>
</dbReference>
<name>A0AAV0HBK9_9ROSI</name>
<dbReference type="InterPro" id="IPR000741">
    <property type="entry name" value="FBA_I"/>
</dbReference>
<organism evidence="7 8">
    <name type="scientific">Linum tenue</name>
    <dbReference type="NCBI Taxonomy" id="586396"/>
    <lineage>
        <taxon>Eukaryota</taxon>
        <taxon>Viridiplantae</taxon>
        <taxon>Streptophyta</taxon>
        <taxon>Embryophyta</taxon>
        <taxon>Tracheophyta</taxon>
        <taxon>Spermatophyta</taxon>
        <taxon>Magnoliopsida</taxon>
        <taxon>eudicotyledons</taxon>
        <taxon>Gunneridae</taxon>
        <taxon>Pentapetalae</taxon>
        <taxon>rosids</taxon>
        <taxon>fabids</taxon>
        <taxon>Malpighiales</taxon>
        <taxon>Linaceae</taxon>
        <taxon>Linum</taxon>
    </lineage>
</organism>
<comment type="similarity">
    <text evidence="3">Belongs to the class I fructose-bisphosphate aldolase family.</text>
</comment>
<evidence type="ECO:0000256" key="6">
    <source>
        <dbReference type="ARBA" id="ARBA00023239"/>
    </source>
</evidence>
<evidence type="ECO:0000256" key="5">
    <source>
        <dbReference type="ARBA" id="ARBA00023152"/>
    </source>
</evidence>
<dbReference type="InterPro" id="IPR013785">
    <property type="entry name" value="Aldolase_TIM"/>
</dbReference>
<proteinExistence type="inferred from homology"/>
<protein>
    <recommendedName>
        <fullName evidence="4">fructose-bisphosphate aldolase</fullName>
        <ecNumber evidence="4">4.1.2.13</ecNumber>
    </recommendedName>
</protein>
<dbReference type="SUPFAM" id="SSF51569">
    <property type="entry name" value="Aldolase"/>
    <property type="match status" value="1"/>
</dbReference>
<comment type="caution">
    <text evidence="7">The sequence shown here is derived from an EMBL/GenBank/DDBJ whole genome shotgun (WGS) entry which is preliminary data.</text>
</comment>
<dbReference type="Proteomes" id="UP001154282">
    <property type="component" value="Unassembled WGS sequence"/>
</dbReference>
<evidence type="ECO:0000256" key="2">
    <source>
        <dbReference type="ARBA" id="ARBA00004714"/>
    </source>
</evidence>
<dbReference type="EMBL" id="CAMGYJ010000002">
    <property type="protein sequence ID" value="CAI0382354.1"/>
    <property type="molecule type" value="Genomic_DNA"/>
</dbReference>
<sequence length="76" mass="8683">MLLTLALPKREFSLLSSPLAPGKRLSNINVENIEENRHALLKLIFTPWCSHYLSGVILFEETLEHKNSQAYKMCLA</sequence>
<reference evidence="7" key="1">
    <citation type="submission" date="2022-08" db="EMBL/GenBank/DDBJ databases">
        <authorList>
            <person name="Gutierrez-Valencia J."/>
        </authorList>
    </citation>
    <scope>NUCLEOTIDE SEQUENCE</scope>
</reference>
<comment type="catalytic activity">
    <reaction evidence="1">
        <text>beta-D-fructose 1,6-bisphosphate = D-glyceraldehyde 3-phosphate + dihydroxyacetone phosphate</text>
        <dbReference type="Rhea" id="RHEA:14729"/>
        <dbReference type="ChEBI" id="CHEBI:32966"/>
        <dbReference type="ChEBI" id="CHEBI:57642"/>
        <dbReference type="ChEBI" id="CHEBI:59776"/>
        <dbReference type="EC" id="4.1.2.13"/>
    </reaction>
</comment>
<evidence type="ECO:0000313" key="8">
    <source>
        <dbReference type="Proteomes" id="UP001154282"/>
    </source>
</evidence>
<comment type="pathway">
    <text evidence="2">Carbohydrate degradation; glycolysis; D-glyceraldehyde 3-phosphate and glycerone phosphate from D-glucose: step 4/4.</text>
</comment>
<dbReference type="Pfam" id="PF00274">
    <property type="entry name" value="Glycolytic"/>
    <property type="match status" value="1"/>
</dbReference>
<dbReference type="EC" id="4.1.2.13" evidence="4"/>
<dbReference type="GO" id="GO:0006096">
    <property type="term" value="P:glycolytic process"/>
    <property type="evidence" value="ECO:0007669"/>
    <property type="project" value="UniProtKB-KW"/>
</dbReference>
<keyword evidence="5" id="KW-0324">Glycolysis</keyword>